<dbReference type="RefSeq" id="WP_327969085.1">
    <property type="nucleotide sequence ID" value="NZ_JARMQG010000250.1"/>
</dbReference>
<dbReference type="Gene3D" id="3.40.50.2300">
    <property type="match status" value="1"/>
</dbReference>
<organism evidence="8 9">
    <name type="scientific">Bacillus xiapuensis</name>
    <dbReference type="NCBI Taxonomy" id="2014075"/>
    <lineage>
        <taxon>Bacteria</taxon>
        <taxon>Bacillati</taxon>
        <taxon>Bacillota</taxon>
        <taxon>Bacilli</taxon>
        <taxon>Bacillales</taxon>
        <taxon>Bacillaceae</taxon>
        <taxon>Bacillus</taxon>
    </lineage>
</organism>
<reference evidence="8 9" key="1">
    <citation type="submission" date="2023-03" db="EMBL/GenBank/DDBJ databases">
        <title>Bacillus Genome Sequencing.</title>
        <authorList>
            <person name="Dunlap C."/>
        </authorList>
    </citation>
    <scope>NUCLEOTIDE SEQUENCE [LARGE SCALE GENOMIC DNA]</scope>
    <source>
        <strain evidence="8 9">B-14544</strain>
    </source>
</reference>
<evidence type="ECO:0000256" key="4">
    <source>
        <dbReference type="ARBA" id="ARBA00023163"/>
    </source>
</evidence>
<dbReference type="PROSITE" id="PS50043">
    <property type="entry name" value="HTH_LUXR_2"/>
    <property type="match status" value="1"/>
</dbReference>
<comment type="caution">
    <text evidence="8">The sequence shown here is derived from an EMBL/GenBank/DDBJ whole genome shotgun (WGS) entry which is preliminary data.</text>
</comment>
<feature type="domain" description="HTH luxR-type" evidence="6">
    <location>
        <begin position="152"/>
        <end position="217"/>
    </location>
</feature>
<dbReference type="InterPro" id="IPR001789">
    <property type="entry name" value="Sig_transdc_resp-reg_receiver"/>
</dbReference>
<dbReference type="PANTHER" id="PTHR43214">
    <property type="entry name" value="TWO-COMPONENT RESPONSE REGULATOR"/>
    <property type="match status" value="1"/>
</dbReference>
<evidence type="ECO:0000256" key="1">
    <source>
        <dbReference type="ARBA" id="ARBA00022553"/>
    </source>
</evidence>
<keyword evidence="2" id="KW-0805">Transcription regulation</keyword>
<evidence type="ECO:0000256" key="5">
    <source>
        <dbReference type="PROSITE-ProRule" id="PRU00169"/>
    </source>
</evidence>
<evidence type="ECO:0000313" key="9">
    <source>
        <dbReference type="Proteomes" id="UP001330749"/>
    </source>
</evidence>
<dbReference type="SMART" id="SM00448">
    <property type="entry name" value="REC"/>
    <property type="match status" value="1"/>
</dbReference>
<sequence>MSNITRILLVDDHLLFREGVKRILDHEPFFEVVGVGKDGNEAISLVESLNPDLVIMDINMPNLNGIDAVKKIVPFNPKAKVLMLSSSTGESNVIDSLKSGASGYLWKGMSSSELIDAIKIVIKCGHYLHPNVTGVVIKEMVENKGRFKENEHITPLHILTRREIDVLQLLAQGCSNRTIAKKLVISENTVKNHISNIIEKMQVQDRTQAVLFAISKNWVMVHKEEDH</sequence>
<dbReference type="SMART" id="SM00421">
    <property type="entry name" value="HTH_LUXR"/>
    <property type="match status" value="1"/>
</dbReference>
<dbReference type="InterPro" id="IPR058245">
    <property type="entry name" value="NreC/VraR/RcsB-like_REC"/>
</dbReference>
<feature type="domain" description="Response regulatory" evidence="7">
    <location>
        <begin position="6"/>
        <end position="122"/>
    </location>
</feature>
<name>A0ABU6ND60_9BACI</name>
<evidence type="ECO:0000259" key="6">
    <source>
        <dbReference type="PROSITE" id="PS50043"/>
    </source>
</evidence>
<dbReference type="CDD" id="cd17535">
    <property type="entry name" value="REC_NarL-like"/>
    <property type="match status" value="1"/>
</dbReference>
<dbReference type="PROSITE" id="PS50110">
    <property type="entry name" value="RESPONSE_REGULATORY"/>
    <property type="match status" value="1"/>
</dbReference>
<dbReference type="InterPro" id="IPR039420">
    <property type="entry name" value="WalR-like"/>
</dbReference>
<dbReference type="InterPro" id="IPR011006">
    <property type="entry name" value="CheY-like_superfamily"/>
</dbReference>
<evidence type="ECO:0000256" key="3">
    <source>
        <dbReference type="ARBA" id="ARBA00023125"/>
    </source>
</evidence>
<dbReference type="PROSITE" id="PS00622">
    <property type="entry name" value="HTH_LUXR_1"/>
    <property type="match status" value="1"/>
</dbReference>
<keyword evidence="1 5" id="KW-0597">Phosphoprotein</keyword>
<dbReference type="PRINTS" id="PR00038">
    <property type="entry name" value="HTHLUXR"/>
</dbReference>
<proteinExistence type="predicted"/>
<dbReference type="Proteomes" id="UP001330749">
    <property type="component" value="Unassembled WGS sequence"/>
</dbReference>
<evidence type="ECO:0000259" key="7">
    <source>
        <dbReference type="PROSITE" id="PS50110"/>
    </source>
</evidence>
<dbReference type="SUPFAM" id="SSF52172">
    <property type="entry name" value="CheY-like"/>
    <property type="match status" value="1"/>
</dbReference>
<gene>
    <name evidence="8" type="ORF">P4447_16250</name>
</gene>
<dbReference type="PANTHER" id="PTHR43214:SF39">
    <property type="entry name" value="TRANSCRIPTIONAL REGULATORY PROTEIN DEGU"/>
    <property type="match status" value="1"/>
</dbReference>
<feature type="modified residue" description="4-aspartylphosphate" evidence="5">
    <location>
        <position position="57"/>
    </location>
</feature>
<keyword evidence="9" id="KW-1185">Reference proteome</keyword>
<evidence type="ECO:0000256" key="2">
    <source>
        <dbReference type="ARBA" id="ARBA00023015"/>
    </source>
</evidence>
<dbReference type="InterPro" id="IPR000792">
    <property type="entry name" value="Tscrpt_reg_LuxR_C"/>
</dbReference>
<keyword evidence="3" id="KW-0238">DNA-binding</keyword>
<protein>
    <submittedName>
        <fullName evidence="8">Response regulator transcription factor</fullName>
    </submittedName>
</protein>
<dbReference type="EMBL" id="JARMQG010000250">
    <property type="protein sequence ID" value="MED3563978.1"/>
    <property type="molecule type" value="Genomic_DNA"/>
</dbReference>
<dbReference type="Pfam" id="PF00196">
    <property type="entry name" value="GerE"/>
    <property type="match status" value="1"/>
</dbReference>
<keyword evidence="4" id="KW-0804">Transcription</keyword>
<dbReference type="CDD" id="cd06170">
    <property type="entry name" value="LuxR_C_like"/>
    <property type="match status" value="1"/>
</dbReference>
<accession>A0ABU6ND60</accession>
<dbReference type="Pfam" id="PF00072">
    <property type="entry name" value="Response_reg"/>
    <property type="match status" value="1"/>
</dbReference>
<evidence type="ECO:0000313" key="8">
    <source>
        <dbReference type="EMBL" id="MED3563978.1"/>
    </source>
</evidence>